<evidence type="ECO:0000313" key="1">
    <source>
        <dbReference type="EMBL" id="SVC63434.1"/>
    </source>
</evidence>
<accession>A0A382NQH7</accession>
<organism evidence="1">
    <name type="scientific">marine metagenome</name>
    <dbReference type="NCBI Taxonomy" id="408172"/>
    <lineage>
        <taxon>unclassified sequences</taxon>
        <taxon>metagenomes</taxon>
        <taxon>ecological metagenomes</taxon>
    </lineage>
</organism>
<name>A0A382NQH7_9ZZZZ</name>
<sequence>MNKQSQDKDKLNKKIKQKQDYLKNIHLSKINLKLKKKK</sequence>
<dbReference type="EMBL" id="UINC01102092">
    <property type="protein sequence ID" value="SVC63434.1"/>
    <property type="molecule type" value="Genomic_DNA"/>
</dbReference>
<gene>
    <name evidence="1" type="ORF">METZ01_LOCUS316288</name>
</gene>
<reference evidence="1" key="1">
    <citation type="submission" date="2018-05" db="EMBL/GenBank/DDBJ databases">
        <authorList>
            <person name="Lanie J.A."/>
            <person name="Ng W.-L."/>
            <person name="Kazmierczak K.M."/>
            <person name="Andrzejewski T.M."/>
            <person name="Davidsen T.M."/>
            <person name="Wayne K.J."/>
            <person name="Tettelin H."/>
            <person name="Glass J.I."/>
            <person name="Rusch D."/>
            <person name="Podicherti R."/>
            <person name="Tsui H.-C.T."/>
            <person name="Winkler M.E."/>
        </authorList>
    </citation>
    <scope>NUCLEOTIDE SEQUENCE</scope>
</reference>
<dbReference type="AlphaFoldDB" id="A0A382NQH7"/>
<protein>
    <submittedName>
        <fullName evidence="1">Uncharacterized protein</fullName>
    </submittedName>
</protein>
<proteinExistence type="predicted"/>